<keyword evidence="3" id="KW-1185">Reference proteome</keyword>
<dbReference type="InterPro" id="IPR029787">
    <property type="entry name" value="Nucleotide_cyclase"/>
</dbReference>
<protein>
    <submittedName>
        <fullName evidence="2">Diguanylate cyclase</fullName>
    </submittedName>
</protein>
<dbReference type="PANTHER" id="PTHR45138">
    <property type="entry name" value="REGULATORY COMPONENTS OF SENSORY TRANSDUCTION SYSTEM"/>
    <property type="match status" value="1"/>
</dbReference>
<sequence length="476" mass="55144">MEINGEYKKKINIAYLDSYILYLLESSKKVGIDIKIKLFPHKKPEKVPDNLYKIWKVARYYSNSQDVHFVDRVEEQMVRLKIGEFDYKIDYTNLKRDFIEIVYNLMLAMPESFKRRIFDFHVNAVKAAHLLKNASIVLNYALHPQADLNTVIYSILTGITAGYSGAFNRAFLFYKVDETNYRLFKALGPGDRKEAYGIWEAIETIEYDIQDFLKTVNSDFIPTVELKYKNVFIESHEITDLLATETSIIIPLSDIPSSLKDDLEITTDIAFMPVRSGNDVLGFIIADNKFDEKDIKNFQVEALNFFGMQLAMLMENKKFLLRLKTYAMYDGLTGLENRRSLEEFIRRGFKRRSLIIFIDMNDFKKVNDKRGHKEGDRILSAFGDIVKKNIRSHDRAFRYGGDEFVIVILSDDEKAGVSVLRRIAAEAEKMLGITFSAGIVPYPFNNHDLRKVLEIADQLAYKSKKTGHFEIYKTLV</sequence>
<dbReference type="InterPro" id="IPR043128">
    <property type="entry name" value="Rev_trsase/Diguanyl_cyclase"/>
</dbReference>
<feature type="domain" description="GGDEF" evidence="1">
    <location>
        <begin position="351"/>
        <end position="476"/>
    </location>
</feature>
<evidence type="ECO:0000259" key="1">
    <source>
        <dbReference type="PROSITE" id="PS50887"/>
    </source>
</evidence>
<dbReference type="PANTHER" id="PTHR45138:SF6">
    <property type="entry name" value="DIGUANYLATE CYCLASE DGCN"/>
    <property type="match status" value="1"/>
</dbReference>
<dbReference type="Pfam" id="PF00990">
    <property type="entry name" value="GGDEF"/>
    <property type="match status" value="1"/>
</dbReference>
<dbReference type="CDD" id="cd01949">
    <property type="entry name" value="GGDEF"/>
    <property type="match status" value="1"/>
</dbReference>
<dbReference type="Proteomes" id="UP000671862">
    <property type="component" value="Chromosome"/>
</dbReference>
<name>A0ABX7S7X7_9BACT</name>
<dbReference type="SMART" id="SM00267">
    <property type="entry name" value="GGDEF"/>
    <property type="match status" value="1"/>
</dbReference>
<dbReference type="Gene3D" id="3.30.70.270">
    <property type="match status" value="1"/>
</dbReference>
<reference evidence="2 3" key="1">
    <citation type="submission" date="2021-03" db="EMBL/GenBank/DDBJ databases">
        <title>Thermosipho ferrireducens sp.nov., an anaerobic thermophilic iron-reducing bacterium isolated from a deep-sea hydrothermal sulfide deposits.</title>
        <authorList>
            <person name="Zeng X."/>
            <person name="Chen Y."/>
            <person name="Shao Z."/>
        </authorList>
    </citation>
    <scope>NUCLEOTIDE SEQUENCE [LARGE SCALE GENOMIC DNA]</scope>
    <source>
        <strain evidence="2 3">JL129W03</strain>
    </source>
</reference>
<dbReference type="SUPFAM" id="SSF55073">
    <property type="entry name" value="Nucleotide cyclase"/>
    <property type="match status" value="1"/>
</dbReference>
<organism evidence="2 3">
    <name type="scientific">Thermosipho ferrireducens</name>
    <dbReference type="NCBI Taxonomy" id="2571116"/>
    <lineage>
        <taxon>Bacteria</taxon>
        <taxon>Thermotogati</taxon>
        <taxon>Thermotogota</taxon>
        <taxon>Thermotogae</taxon>
        <taxon>Thermotogales</taxon>
        <taxon>Fervidobacteriaceae</taxon>
        <taxon>Thermosipho</taxon>
    </lineage>
</organism>
<evidence type="ECO:0000313" key="2">
    <source>
        <dbReference type="EMBL" id="QTA37383.1"/>
    </source>
</evidence>
<dbReference type="NCBIfam" id="TIGR00254">
    <property type="entry name" value="GGDEF"/>
    <property type="match status" value="1"/>
</dbReference>
<gene>
    <name evidence="2" type="ORF">JYK00_06480</name>
</gene>
<evidence type="ECO:0000313" key="3">
    <source>
        <dbReference type="Proteomes" id="UP000671862"/>
    </source>
</evidence>
<dbReference type="InterPro" id="IPR000160">
    <property type="entry name" value="GGDEF_dom"/>
</dbReference>
<proteinExistence type="predicted"/>
<dbReference type="EMBL" id="CP071446">
    <property type="protein sequence ID" value="QTA37383.1"/>
    <property type="molecule type" value="Genomic_DNA"/>
</dbReference>
<dbReference type="InterPro" id="IPR050469">
    <property type="entry name" value="Diguanylate_Cyclase"/>
</dbReference>
<dbReference type="PROSITE" id="PS50887">
    <property type="entry name" value="GGDEF"/>
    <property type="match status" value="1"/>
</dbReference>
<accession>A0ABX7S7X7</accession>